<feature type="domain" description="Core-binding (CB)" evidence="5">
    <location>
        <begin position="44"/>
        <end position="122"/>
    </location>
</feature>
<dbReference type="GO" id="GO:0006310">
    <property type="term" value="P:DNA recombination"/>
    <property type="evidence" value="ECO:0007669"/>
    <property type="project" value="UniProtKB-KW"/>
</dbReference>
<dbReference type="SUPFAM" id="SSF56349">
    <property type="entry name" value="DNA breaking-rejoining enzymes"/>
    <property type="match status" value="1"/>
</dbReference>
<evidence type="ECO:0000313" key="7">
    <source>
        <dbReference type="Proteomes" id="UP000619788"/>
    </source>
</evidence>
<dbReference type="InterPro" id="IPR002104">
    <property type="entry name" value="Integrase_catalytic"/>
</dbReference>
<evidence type="ECO:0000313" key="6">
    <source>
        <dbReference type="EMBL" id="GIH97777.1"/>
    </source>
</evidence>
<dbReference type="EMBL" id="BOOJ01000100">
    <property type="protein sequence ID" value="GIH97777.1"/>
    <property type="molecule type" value="Genomic_DNA"/>
</dbReference>
<reference evidence="6 7" key="1">
    <citation type="submission" date="2021-01" db="EMBL/GenBank/DDBJ databases">
        <title>Whole genome shotgun sequence of Planobispora siamensis NBRC 107568.</title>
        <authorList>
            <person name="Komaki H."/>
            <person name="Tamura T."/>
        </authorList>
    </citation>
    <scope>NUCLEOTIDE SEQUENCE [LARGE SCALE GENOMIC DNA]</scope>
    <source>
        <strain evidence="6 7">NBRC 107568</strain>
    </source>
</reference>
<dbReference type="Pfam" id="PF00589">
    <property type="entry name" value="Phage_integrase"/>
    <property type="match status" value="1"/>
</dbReference>
<keyword evidence="1 3" id="KW-0238">DNA-binding</keyword>
<organism evidence="6 7">
    <name type="scientific">Planobispora siamensis</name>
    <dbReference type="NCBI Taxonomy" id="936338"/>
    <lineage>
        <taxon>Bacteria</taxon>
        <taxon>Bacillati</taxon>
        <taxon>Actinomycetota</taxon>
        <taxon>Actinomycetes</taxon>
        <taxon>Streptosporangiales</taxon>
        <taxon>Streptosporangiaceae</taxon>
        <taxon>Planobispora</taxon>
    </lineage>
</organism>
<dbReference type="PANTHER" id="PTHR30349:SF81">
    <property type="entry name" value="TYROSINE RECOMBINASE XERC"/>
    <property type="match status" value="1"/>
</dbReference>
<keyword evidence="7" id="KW-1185">Reference proteome</keyword>
<sequence>MFYPSPLAGRPHRDGGDSAAFCVTSRQEAVELSVIPLPTARCPVALVAAVDAFLDRFRDAPGTRATYTETLRRLREIAGDQVPVAALTPELYEQTMARWDQGAANTRNKHLSALISFTAYCRRQDWLSTDPGRRLERRKLTRTRDKAIPRARLERLFTDDRNPLRERVLWRMLYETCARAEEILGLDVPGLDTECRRALVTEKGGDRAYVHWETPSARLLPRLLAGRTAGPVFLASRRAPAAGRRAPALADLCPDTGRGRLSYPRAEYLFKQASTLHDPHGAGYTLHQLRHSGLTHLAAKGRSAAELQAKSRHRHLTTLGIYVRLGEETSARITAENDEHHRRHRR</sequence>
<evidence type="ECO:0000256" key="2">
    <source>
        <dbReference type="ARBA" id="ARBA00023172"/>
    </source>
</evidence>
<dbReference type="PROSITE" id="PS51898">
    <property type="entry name" value="TYR_RECOMBINASE"/>
    <property type="match status" value="1"/>
</dbReference>
<gene>
    <name evidence="6" type="ORF">Psi01_84070</name>
</gene>
<dbReference type="Gene3D" id="1.10.443.10">
    <property type="entry name" value="Intergrase catalytic core"/>
    <property type="match status" value="1"/>
</dbReference>
<name>A0A8J3SP71_9ACTN</name>
<evidence type="ECO:0008006" key="8">
    <source>
        <dbReference type="Google" id="ProtNLM"/>
    </source>
</evidence>
<accession>A0A8J3SP71</accession>
<dbReference type="AlphaFoldDB" id="A0A8J3SP71"/>
<comment type="caution">
    <text evidence="6">The sequence shown here is derived from an EMBL/GenBank/DDBJ whole genome shotgun (WGS) entry which is preliminary data.</text>
</comment>
<dbReference type="InterPro" id="IPR044068">
    <property type="entry name" value="CB"/>
</dbReference>
<evidence type="ECO:0000259" key="4">
    <source>
        <dbReference type="PROSITE" id="PS51898"/>
    </source>
</evidence>
<dbReference type="Proteomes" id="UP000619788">
    <property type="component" value="Unassembled WGS sequence"/>
</dbReference>
<feature type="domain" description="Tyr recombinase" evidence="4">
    <location>
        <begin position="143"/>
        <end position="335"/>
    </location>
</feature>
<dbReference type="InterPro" id="IPR013762">
    <property type="entry name" value="Integrase-like_cat_sf"/>
</dbReference>
<protein>
    <recommendedName>
        <fullName evidence="8">Site-specific recombinase XerD</fullName>
    </recommendedName>
</protein>
<proteinExistence type="predicted"/>
<dbReference type="PROSITE" id="PS51900">
    <property type="entry name" value="CB"/>
    <property type="match status" value="1"/>
</dbReference>
<keyword evidence="2" id="KW-0233">DNA recombination</keyword>
<dbReference type="InterPro" id="IPR010998">
    <property type="entry name" value="Integrase_recombinase_N"/>
</dbReference>
<dbReference type="GO" id="GO:0015074">
    <property type="term" value="P:DNA integration"/>
    <property type="evidence" value="ECO:0007669"/>
    <property type="project" value="InterPro"/>
</dbReference>
<dbReference type="CDD" id="cd00397">
    <property type="entry name" value="DNA_BRE_C"/>
    <property type="match status" value="1"/>
</dbReference>
<evidence type="ECO:0000259" key="5">
    <source>
        <dbReference type="PROSITE" id="PS51900"/>
    </source>
</evidence>
<dbReference type="PANTHER" id="PTHR30349">
    <property type="entry name" value="PHAGE INTEGRASE-RELATED"/>
    <property type="match status" value="1"/>
</dbReference>
<dbReference type="InterPro" id="IPR050090">
    <property type="entry name" value="Tyrosine_recombinase_XerCD"/>
</dbReference>
<dbReference type="InterPro" id="IPR011010">
    <property type="entry name" value="DNA_brk_join_enz"/>
</dbReference>
<dbReference type="GO" id="GO:0003677">
    <property type="term" value="F:DNA binding"/>
    <property type="evidence" value="ECO:0007669"/>
    <property type="project" value="UniProtKB-UniRule"/>
</dbReference>
<dbReference type="Gene3D" id="1.10.150.130">
    <property type="match status" value="1"/>
</dbReference>
<evidence type="ECO:0000256" key="1">
    <source>
        <dbReference type="ARBA" id="ARBA00023125"/>
    </source>
</evidence>
<evidence type="ECO:0000256" key="3">
    <source>
        <dbReference type="PROSITE-ProRule" id="PRU01248"/>
    </source>
</evidence>